<gene>
    <name evidence="1" type="ORF">BYL167_LOCUS45687</name>
    <name evidence="2" type="ORF">GIL414_LOCUS47320</name>
    <name evidence="4" type="ORF">GIL414_LOCUS53369</name>
    <name evidence="3" type="ORF">SMN809_LOCUS52670</name>
</gene>
<dbReference type="PANTHER" id="PTHR24092">
    <property type="entry name" value="PROBABLE PHOSPHOLIPID-TRANSPORTING ATPASE"/>
    <property type="match status" value="1"/>
</dbReference>
<dbReference type="GO" id="GO:0005802">
    <property type="term" value="C:trans-Golgi network"/>
    <property type="evidence" value="ECO:0007669"/>
    <property type="project" value="TreeGrafter"/>
</dbReference>
<evidence type="ECO:0000313" key="5">
    <source>
        <dbReference type="Proteomes" id="UP000681720"/>
    </source>
</evidence>
<dbReference type="GO" id="GO:0140326">
    <property type="term" value="F:ATPase-coupled intramembrane lipid transporter activity"/>
    <property type="evidence" value="ECO:0007669"/>
    <property type="project" value="TreeGrafter"/>
</dbReference>
<dbReference type="EMBL" id="CAJOBH010127431">
    <property type="protein sequence ID" value="CAF4740901.1"/>
    <property type="molecule type" value="Genomic_DNA"/>
</dbReference>
<dbReference type="GO" id="GO:0005886">
    <property type="term" value="C:plasma membrane"/>
    <property type="evidence" value="ECO:0007669"/>
    <property type="project" value="TreeGrafter"/>
</dbReference>
<name>A0A8S3BBR7_9BILA</name>
<dbReference type="Proteomes" id="UP000681967">
    <property type="component" value="Unassembled WGS sequence"/>
</dbReference>
<evidence type="ECO:0000313" key="1">
    <source>
        <dbReference type="EMBL" id="CAF4740901.1"/>
    </source>
</evidence>
<evidence type="ECO:0000313" key="4">
    <source>
        <dbReference type="EMBL" id="CAF4932278.1"/>
    </source>
</evidence>
<dbReference type="Proteomes" id="UP000676336">
    <property type="component" value="Unassembled WGS sequence"/>
</dbReference>
<organism evidence="2 5">
    <name type="scientific">Rotaria magnacalcarata</name>
    <dbReference type="NCBI Taxonomy" id="392030"/>
    <lineage>
        <taxon>Eukaryota</taxon>
        <taxon>Metazoa</taxon>
        <taxon>Spiralia</taxon>
        <taxon>Gnathifera</taxon>
        <taxon>Rotifera</taxon>
        <taxon>Eurotatoria</taxon>
        <taxon>Bdelloidea</taxon>
        <taxon>Philodinida</taxon>
        <taxon>Philodinidae</taxon>
        <taxon>Rotaria</taxon>
    </lineage>
</organism>
<comment type="caution">
    <text evidence="2">The sequence shown here is derived from an EMBL/GenBank/DDBJ whole genome shotgun (WGS) entry which is preliminary data.</text>
</comment>
<evidence type="ECO:0000313" key="2">
    <source>
        <dbReference type="EMBL" id="CAF4804811.1"/>
    </source>
</evidence>
<dbReference type="AlphaFoldDB" id="A0A8S3BBR7"/>
<dbReference type="PANTHER" id="PTHR24092:SF150">
    <property type="entry name" value="PHOSPHOLIPID-TRANSPORTING ATPASE"/>
    <property type="match status" value="1"/>
</dbReference>
<dbReference type="EMBL" id="CAJOBJ010150693">
    <property type="protein sequence ID" value="CAF4804811.1"/>
    <property type="molecule type" value="Genomic_DNA"/>
</dbReference>
<feature type="non-terminal residue" evidence="2">
    <location>
        <position position="68"/>
    </location>
</feature>
<proteinExistence type="predicted"/>
<dbReference type="Proteomes" id="UP000681720">
    <property type="component" value="Unassembled WGS sequence"/>
</dbReference>
<dbReference type="EMBL" id="CAJOBJ010184948">
    <property type="protein sequence ID" value="CAF4932278.1"/>
    <property type="molecule type" value="Genomic_DNA"/>
</dbReference>
<evidence type="ECO:0000313" key="3">
    <source>
        <dbReference type="EMBL" id="CAF4920195.1"/>
    </source>
</evidence>
<protein>
    <submittedName>
        <fullName evidence="2">Uncharacterized protein</fullName>
    </submittedName>
</protein>
<accession>A0A8S3BBR7</accession>
<sequence>MTIEQHSIGFAEQGFRSLLVAFREIELEDFQNWFQRYQTAANALNNREEAIAAAASAIEVDLILAGLT</sequence>
<reference evidence="2" key="1">
    <citation type="submission" date="2021-02" db="EMBL/GenBank/DDBJ databases">
        <authorList>
            <person name="Nowell W R."/>
        </authorList>
    </citation>
    <scope>NUCLEOTIDE SEQUENCE</scope>
</reference>
<dbReference type="EMBL" id="CAJOBI010179414">
    <property type="protein sequence ID" value="CAF4920195.1"/>
    <property type="molecule type" value="Genomic_DNA"/>
</dbReference>
<dbReference type="GO" id="GO:0045332">
    <property type="term" value="P:phospholipid translocation"/>
    <property type="evidence" value="ECO:0007669"/>
    <property type="project" value="TreeGrafter"/>
</dbReference>